<comment type="caution">
    <text evidence="2">The sequence shown here is derived from an EMBL/GenBank/DDBJ whole genome shotgun (WGS) entry which is preliminary data.</text>
</comment>
<dbReference type="Proteomes" id="UP000749646">
    <property type="component" value="Unassembled WGS sequence"/>
</dbReference>
<reference evidence="2" key="1">
    <citation type="journal article" date="2020" name="Fungal Divers.">
        <title>Resolving the Mortierellaceae phylogeny through synthesis of multi-gene phylogenetics and phylogenomics.</title>
        <authorList>
            <person name="Vandepol N."/>
            <person name="Liber J."/>
            <person name="Desiro A."/>
            <person name="Na H."/>
            <person name="Kennedy M."/>
            <person name="Barry K."/>
            <person name="Grigoriev I.V."/>
            <person name="Miller A.N."/>
            <person name="O'Donnell K."/>
            <person name="Stajich J.E."/>
            <person name="Bonito G."/>
        </authorList>
    </citation>
    <scope>NUCLEOTIDE SEQUENCE</scope>
    <source>
        <strain evidence="2">MES-2147</strain>
    </source>
</reference>
<feature type="non-terminal residue" evidence="2">
    <location>
        <position position="85"/>
    </location>
</feature>
<proteinExistence type="predicted"/>
<dbReference type="EMBL" id="JAAAHW010010551">
    <property type="protein sequence ID" value="KAF9924835.1"/>
    <property type="molecule type" value="Genomic_DNA"/>
</dbReference>
<dbReference type="AlphaFoldDB" id="A0A9P6IJ93"/>
<feature type="region of interest" description="Disordered" evidence="1">
    <location>
        <begin position="1"/>
        <end position="85"/>
    </location>
</feature>
<organism evidence="2 3">
    <name type="scientific">Modicella reniformis</name>
    <dbReference type="NCBI Taxonomy" id="1440133"/>
    <lineage>
        <taxon>Eukaryota</taxon>
        <taxon>Fungi</taxon>
        <taxon>Fungi incertae sedis</taxon>
        <taxon>Mucoromycota</taxon>
        <taxon>Mortierellomycotina</taxon>
        <taxon>Mortierellomycetes</taxon>
        <taxon>Mortierellales</taxon>
        <taxon>Mortierellaceae</taxon>
        <taxon>Modicella</taxon>
    </lineage>
</organism>
<accession>A0A9P6IJ93</accession>
<protein>
    <submittedName>
        <fullName evidence="2">Uncharacterized protein</fullName>
    </submittedName>
</protein>
<gene>
    <name evidence="2" type="ORF">BGZ65_008114</name>
</gene>
<keyword evidence="3" id="KW-1185">Reference proteome</keyword>
<name>A0A9P6IJ93_9FUNG</name>
<evidence type="ECO:0000313" key="2">
    <source>
        <dbReference type="EMBL" id="KAF9924835.1"/>
    </source>
</evidence>
<evidence type="ECO:0000313" key="3">
    <source>
        <dbReference type="Proteomes" id="UP000749646"/>
    </source>
</evidence>
<evidence type="ECO:0000256" key="1">
    <source>
        <dbReference type="SAM" id="MobiDB-lite"/>
    </source>
</evidence>
<feature type="non-terminal residue" evidence="2">
    <location>
        <position position="1"/>
    </location>
</feature>
<sequence>SGRGYVSLQNDNQDNDNDSATPEGSALTGLARTFSDQTAVDELELNERPSQASPQDSEEDLLRGRGLVSDSNHPPRTPPTARRKG</sequence>